<dbReference type="GeneID" id="6085291"/>
<evidence type="ECO:0000313" key="1">
    <source>
        <dbReference type="EMBL" id="EDQ99705.1"/>
    </source>
</evidence>
<dbReference type="HOGENOM" id="CLU_2654924_0_0_1"/>
<dbReference type="KEGG" id="lbc:LACBIDRAFT_316194"/>
<dbReference type="EMBL" id="DS547160">
    <property type="protein sequence ID" value="EDQ99705.1"/>
    <property type="molecule type" value="Genomic_DNA"/>
</dbReference>
<organism evidence="2">
    <name type="scientific">Laccaria bicolor (strain S238N-H82 / ATCC MYA-4686)</name>
    <name type="common">Bicoloured deceiver</name>
    <name type="synonym">Laccaria laccata var. bicolor</name>
    <dbReference type="NCBI Taxonomy" id="486041"/>
    <lineage>
        <taxon>Eukaryota</taxon>
        <taxon>Fungi</taxon>
        <taxon>Dikarya</taxon>
        <taxon>Basidiomycota</taxon>
        <taxon>Agaricomycotina</taxon>
        <taxon>Agaricomycetes</taxon>
        <taxon>Agaricomycetidae</taxon>
        <taxon>Agaricales</taxon>
        <taxon>Agaricineae</taxon>
        <taxon>Hydnangiaceae</taxon>
        <taxon>Laccaria</taxon>
    </lineage>
</organism>
<sequence length="76" mass="8586">MVLVGWRNQSRLLRLTCGSFLCPFLISNFPDEQAQSRLVCVRGQGGRAKRFHDGDTEIHDECVALVADFNRSTCRS</sequence>
<dbReference type="RefSeq" id="XP_001889682.1">
    <property type="nucleotide sequence ID" value="XM_001889647.1"/>
</dbReference>
<dbReference type="Proteomes" id="UP000001194">
    <property type="component" value="Unassembled WGS sequence"/>
</dbReference>
<dbReference type="InParanoid" id="B0E0E4"/>
<proteinExistence type="predicted"/>
<keyword evidence="2" id="KW-1185">Reference proteome</keyword>
<gene>
    <name evidence="1" type="ORF">LACBIDRAFT_316194</name>
</gene>
<evidence type="ECO:0000313" key="2">
    <source>
        <dbReference type="Proteomes" id="UP000001194"/>
    </source>
</evidence>
<accession>B0E0E4</accession>
<dbReference type="AlphaFoldDB" id="B0E0E4"/>
<reference evidence="1 2" key="1">
    <citation type="journal article" date="2008" name="Nature">
        <title>The genome of Laccaria bicolor provides insights into mycorrhizal symbiosis.</title>
        <authorList>
            <person name="Martin F."/>
            <person name="Aerts A."/>
            <person name="Ahren D."/>
            <person name="Brun A."/>
            <person name="Danchin E.G.J."/>
            <person name="Duchaussoy F."/>
            <person name="Gibon J."/>
            <person name="Kohler A."/>
            <person name="Lindquist E."/>
            <person name="Pereda V."/>
            <person name="Salamov A."/>
            <person name="Shapiro H.J."/>
            <person name="Wuyts J."/>
            <person name="Blaudez D."/>
            <person name="Buee M."/>
            <person name="Brokstein P."/>
            <person name="Canbaeck B."/>
            <person name="Cohen D."/>
            <person name="Courty P.E."/>
            <person name="Coutinho P.M."/>
            <person name="Delaruelle C."/>
            <person name="Detter J.C."/>
            <person name="Deveau A."/>
            <person name="DiFazio S."/>
            <person name="Duplessis S."/>
            <person name="Fraissinet-Tachet L."/>
            <person name="Lucic E."/>
            <person name="Frey-Klett P."/>
            <person name="Fourrey C."/>
            <person name="Feussner I."/>
            <person name="Gay G."/>
            <person name="Grimwood J."/>
            <person name="Hoegger P.J."/>
            <person name="Jain P."/>
            <person name="Kilaru S."/>
            <person name="Labbe J."/>
            <person name="Lin Y.C."/>
            <person name="Legue V."/>
            <person name="Le Tacon F."/>
            <person name="Marmeisse R."/>
            <person name="Melayah D."/>
            <person name="Montanini B."/>
            <person name="Muratet M."/>
            <person name="Nehls U."/>
            <person name="Niculita-Hirzel H."/>
            <person name="Oudot-Le Secq M.P."/>
            <person name="Peter M."/>
            <person name="Quesneville H."/>
            <person name="Rajashekar B."/>
            <person name="Reich M."/>
            <person name="Rouhier N."/>
            <person name="Schmutz J."/>
            <person name="Yin T."/>
            <person name="Chalot M."/>
            <person name="Henrissat B."/>
            <person name="Kuees U."/>
            <person name="Lucas S."/>
            <person name="Van de Peer Y."/>
            <person name="Podila G.K."/>
            <person name="Polle A."/>
            <person name="Pukkila P.J."/>
            <person name="Richardson P.M."/>
            <person name="Rouze P."/>
            <person name="Sanders I.R."/>
            <person name="Stajich J.E."/>
            <person name="Tunlid A."/>
            <person name="Tuskan G."/>
            <person name="Grigoriev I.V."/>
        </authorList>
    </citation>
    <scope>NUCLEOTIDE SEQUENCE [LARGE SCALE GENOMIC DNA]</scope>
    <source>
        <strain evidence="2">S238N-H82 / ATCC MYA-4686</strain>
    </source>
</reference>
<name>B0E0E4_LACBS</name>
<protein>
    <submittedName>
        <fullName evidence="1">Predicted protein</fullName>
    </submittedName>
</protein>